<dbReference type="GO" id="GO:0000976">
    <property type="term" value="F:transcription cis-regulatory region binding"/>
    <property type="evidence" value="ECO:0007669"/>
    <property type="project" value="TreeGrafter"/>
</dbReference>
<dbReference type="SUPFAM" id="SSF46689">
    <property type="entry name" value="Homeodomain-like"/>
    <property type="match status" value="1"/>
</dbReference>
<organism evidence="6 7">
    <name type="scientific">Mesorhizobium australicum</name>
    <dbReference type="NCBI Taxonomy" id="536018"/>
    <lineage>
        <taxon>Bacteria</taxon>
        <taxon>Pseudomonadati</taxon>
        <taxon>Pseudomonadota</taxon>
        <taxon>Alphaproteobacteria</taxon>
        <taxon>Hyphomicrobiales</taxon>
        <taxon>Phyllobacteriaceae</taxon>
        <taxon>Mesorhizobium</taxon>
    </lineage>
</organism>
<evidence type="ECO:0000313" key="7">
    <source>
        <dbReference type="Proteomes" id="UP000193083"/>
    </source>
</evidence>
<dbReference type="InterPro" id="IPR036271">
    <property type="entry name" value="Tet_transcr_reg_TetR-rel_C_sf"/>
</dbReference>
<dbReference type="PANTHER" id="PTHR30055">
    <property type="entry name" value="HTH-TYPE TRANSCRIPTIONAL REGULATOR RUTR"/>
    <property type="match status" value="1"/>
</dbReference>
<gene>
    <name evidence="6" type="ORF">SAMN02982922_2690</name>
</gene>
<evidence type="ECO:0000256" key="3">
    <source>
        <dbReference type="ARBA" id="ARBA00023163"/>
    </source>
</evidence>
<dbReference type="PRINTS" id="PR00455">
    <property type="entry name" value="HTHTETR"/>
</dbReference>
<dbReference type="InterPro" id="IPR050109">
    <property type="entry name" value="HTH-type_TetR-like_transc_reg"/>
</dbReference>
<dbReference type="GO" id="GO:0003700">
    <property type="term" value="F:DNA-binding transcription factor activity"/>
    <property type="evidence" value="ECO:0007669"/>
    <property type="project" value="TreeGrafter"/>
</dbReference>
<sequence length="202" mass="22803">MSAHVDSPRRDTDSRRAEIALAVRGLIAERGFEGLRMRDIAERVGINIATLHYHIPSKEALITLVAQSLRDDFIAQHRARPRDGLTPLECMRLEFADFRDTFLNTPDRYLVMGEMQERSRRDPAVAAAMLPMRGYWHQQWRAILEAGRANGSFRADLDPSAAASIIIGGMIATTKQPNPSAEALDRVFSELERCFRRPSSEL</sequence>
<accession>A0A1X7NX68</accession>
<dbReference type="Pfam" id="PF00440">
    <property type="entry name" value="TetR_N"/>
    <property type="match status" value="1"/>
</dbReference>
<feature type="domain" description="HTH tetR-type" evidence="5">
    <location>
        <begin position="13"/>
        <end position="73"/>
    </location>
</feature>
<dbReference type="Gene3D" id="1.10.10.60">
    <property type="entry name" value="Homeodomain-like"/>
    <property type="match status" value="1"/>
</dbReference>
<reference evidence="6 7" key="1">
    <citation type="submission" date="2017-04" db="EMBL/GenBank/DDBJ databases">
        <authorList>
            <person name="Afonso C.L."/>
            <person name="Miller P.J."/>
            <person name="Scott M.A."/>
            <person name="Spackman E."/>
            <person name="Goraichik I."/>
            <person name="Dimitrov K.M."/>
            <person name="Suarez D.L."/>
            <person name="Swayne D.E."/>
        </authorList>
    </citation>
    <scope>NUCLEOTIDE SEQUENCE [LARGE SCALE GENOMIC DNA]</scope>
    <source>
        <strain evidence="6 7">B5P</strain>
    </source>
</reference>
<evidence type="ECO:0000256" key="4">
    <source>
        <dbReference type="PROSITE-ProRule" id="PRU00335"/>
    </source>
</evidence>
<dbReference type="AlphaFoldDB" id="A0A1X7NX68"/>
<protein>
    <submittedName>
        <fullName evidence="6">Transcriptional regulator, TetR family</fullName>
    </submittedName>
</protein>
<keyword evidence="2 4" id="KW-0238">DNA-binding</keyword>
<dbReference type="Gene3D" id="1.10.357.10">
    <property type="entry name" value="Tetracycline Repressor, domain 2"/>
    <property type="match status" value="1"/>
</dbReference>
<dbReference type="InterPro" id="IPR011075">
    <property type="entry name" value="TetR_C"/>
</dbReference>
<evidence type="ECO:0000313" key="6">
    <source>
        <dbReference type="EMBL" id="SMH42096.1"/>
    </source>
</evidence>
<dbReference type="Proteomes" id="UP000193083">
    <property type="component" value="Unassembled WGS sequence"/>
</dbReference>
<dbReference type="InterPro" id="IPR009057">
    <property type="entry name" value="Homeodomain-like_sf"/>
</dbReference>
<dbReference type="PROSITE" id="PS50977">
    <property type="entry name" value="HTH_TETR_2"/>
    <property type="match status" value="1"/>
</dbReference>
<keyword evidence="7" id="KW-1185">Reference proteome</keyword>
<dbReference type="InterPro" id="IPR001647">
    <property type="entry name" value="HTH_TetR"/>
</dbReference>
<evidence type="ECO:0000259" key="5">
    <source>
        <dbReference type="PROSITE" id="PS50977"/>
    </source>
</evidence>
<feature type="DNA-binding region" description="H-T-H motif" evidence="4">
    <location>
        <begin position="36"/>
        <end position="55"/>
    </location>
</feature>
<keyword evidence="1" id="KW-0805">Transcription regulation</keyword>
<evidence type="ECO:0000256" key="1">
    <source>
        <dbReference type="ARBA" id="ARBA00023015"/>
    </source>
</evidence>
<dbReference type="Pfam" id="PF16925">
    <property type="entry name" value="TetR_C_13"/>
    <property type="match status" value="1"/>
</dbReference>
<dbReference type="PANTHER" id="PTHR30055:SF234">
    <property type="entry name" value="HTH-TYPE TRANSCRIPTIONAL REGULATOR BETI"/>
    <property type="match status" value="1"/>
</dbReference>
<proteinExistence type="predicted"/>
<evidence type="ECO:0000256" key="2">
    <source>
        <dbReference type="ARBA" id="ARBA00023125"/>
    </source>
</evidence>
<name>A0A1X7NX68_9HYPH</name>
<dbReference type="RefSeq" id="WP_176247512.1">
    <property type="nucleotide sequence ID" value="NZ_FXBL01000004.1"/>
</dbReference>
<dbReference type="EMBL" id="FXBL01000004">
    <property type="protein sequence ID" value="SMH42096.1"/>
    <property type="molecule type" value="Genomic_DNA"/>
</dbReference>
<dbReference type="SUPFAM" id="SSF48498">
    <property type="entry name" value="Tetracyclin repressor-like, C-terminal domain"/>
    <property type="match status" value="1"/>
</dbReference>
<keyword evidence="3" id="KW-0804">Transcription</keyword>